<name>A0AAV7PC55_PLEWA</name>
<evidence type="ECO:0008006" key="5">
    <source>
        <dbReference type="Google" id="ProtNLM"/>
    </source>
</evidence>
<evidence type="ECO:0000313" key="4">
    <source>
        <dbReference type="Proteomes" id="UP001066276"/>
    </source>
</evidence>
<feature type="signal peptide" evidence="2">
    <location>
        <begin position="1"/>
        <end position="25"/>
    </location>
</feature>
<proteinExistence type="predicted"/>
<dbReference type="AlphaFoldDB" id="A0AAV7PC55"/>
<sequence length="98" mass="11340">MKKEWSIVILIGAFLILSLCGTTEQDRTRGKPHGPKRRPSEPLRTDKKCPANDSAMHFCRDKRYTSCEKDKDCTEAGHVCCARSYCKRCYPENQSRWN</sequence>
<dbReference type="EMBL" id="JANPWB010000011">
    <property type="protein sequence ID" value="KAJ1123298.1"/>
    <property type="molecule type" value="Genomic_DNA"/>
</dbReference>
<dbReference type="Proteomes" id="UP001066276">
    <property type="component" value="Chromosome 7"/>
</dbReference>
<comment type="caution">
    <text evidence="3">The sequence shown here is derived from an EMBL/GenBank/DDBJ whole genome shotgun (WGS) entry which is preliminary data.</text>
</comment>
<gene>
    <name evidence="3" type="ORF">NDU88_001769</name>
</gene>
<protein>
    <recommendedName>
        <fullName evidence="5">WAP domain-containing protein</fullName>
    </recommendedName>
</protein>
<accession>A0AAV7PC55</accession>
<keyword evidence="4" id="KW-1185">Reference proteome</keyword>
<feature type="compositionally biased region" description="Basic and acidic residues" evidence="1">
    <location>
        <begin position="38"/>
        <end position="48"/>
    </location>
</feature>
<evidence type="ECO:0000256" key="1">
    <source>
        <dbReference type="SAM" id="MobiDB-lite"/>
    </source>
</evidence>
<feature type="chain" id="PRO_5043428875" description="WAP domain-containing protein" evidence="2">
    <location>
        <begin position="26"/>
        <end position="98"/>
    </location>
</feature>
<keyword evidence="2" id="KW-0732">Signal</keyword>
<feature type="region of interest" description="Disordered" evidence="1">
    <location>
        <begin position="23"/>
        <end position="48"/>
    </location>
</feature>
<organism evidence="3 4">
    <name type="scientific">Pleurodeles waltl</name>
    <name type="common">Iberian ribbed newt</name>
    <dbReference type="NCBI Taxonomy" id="8319"/>
    <lineage>
        <taxon>Eukaryota</taxon>
        <taxon>Metazoa</taxon>
        <taxon>Chordata</taxon>
        <taxon>Craniata</taxon>
        <taxon>Vertebrata</taxon>
        <taxon>Euteleostomi</taxon>
        <taxon>Amphibia</taxon>
        <taxon>Batrachia</taxon>
        <taxon>Caudata</taxon>
        <taxon>Salamandroidea</taxon>
        <taxon>Salamandridae</taxon>
        <taxon>Pleurodelinae</taxon>
        <taxon>Pleurodeles</taxon>
    </lineage>
</organism>
<evidence type="ECO:0000256" key="2">
    <source>
        <dbReference type="SAM" id="SignalP"/>
    </source>
</evidence>
<evidence type="ECO:0000313" key="3">
    <source>
        <dbReference type="EMBL" id="KAJ1123298.1"/>
    </source>
</evidence>
<reference evidence="3" key="1">
    <citation type="journal article" date="2022" name="bioRxiv">
        <title>Sequencing and chromosome-scale assembly of the giantPleurodeles waltlgenome.</title>
        <authorList>
            <person name="Brown T."/>
            <person name="Elewa A."/>
            <person name="Iarovenko S."/>
            <person name="Subramanian E."/>
            <person name="Araus A.J."/>
            <person name="Petzold A."/>
            <person name="Susuki M."/>
            <person name="Suzuki K.-i.T."/>
            <person name="Hayashi T."/>
            <person name="Toyoda A."/>
            <person name="Oliveira C."/>
            <person name="Osipova E."/>
            <person name="Leigh N.D."/>
            <person name="Simon A."/>
            <person name="Yun M.H."/>
        </authorList>
    </citation>
    <scope>NUCLEOTIDE SEQUENCE</scope>
    <source>
        <strain evidence="3">20211129_DDA</strain>
        <tissue evidence="3">Liver</tissue>
    </source>
</reference>